<dbReference type="EMBL" id="BFAV01000028">
    <property type="protein sequence ID" value="GBF32346.1"/>
    <property type="molecule type" value="Genomic_DNA"/>
</dbReference>
<dbReference type="GO" id="GO:0000976">
    <property type="term" value="F:transcription cis-regulatory region binding"/>
    <property type="evidence" value="ECO:0007669"/>
    <property type="project" value="TreeGrafter"/>
</dbReference>
<gene>
    <name evidence="6" type="ORF">DCCM_0540</name>
</gene>
<dbReference type="OrthoDB" id="119203at2"/>
<comment type="caution">
    <text evidence="6">The sequence shown here is derived from an EMBL/GenBank/DDBJ whole genome shotgun (WGS) entry which is preliminary data.</text>
</comment>
<dbReference type="CDD" id="cd05466">
    <property type="entry name" value="PBP2_LTTR_substrate"/>
    <property type="match status" value="1"/>
</dbReference>
<evidence type="ECO:0000256" key="2">
    <source>
        <dbReference type="ARBA" id="ARBA00023015"/>
    </source>
</evidence>
<keyword evidence="3" id="KW-0238">DNA-binding</keyword>
<evidence type="ECO:0000259" key="5">
    <source>
        <dbReference type="PROSITE" id="PS50931"/>
    </source>
</evidence>
<dbReference type="Pfam" id="PF03466">
    <property type="entry name" value="LysR_substrate"/>
    <property type="match status" value="1"/>
</dbReference>
<name>A0A2L2XDP5_9FIRM</name>
<dbReference type="FunFam" id="1.10.10.10:FF:000001">
    <property type="entry name" value="LysR family transcriptional regulator"/>
    <property type="match status" value="1"/>
</dbReference>
<dbReference type="GO" id="GO:0003700">
    <property type="term" value="F:DNA-binding transcription factor activity"/>
    <property type="evidence" value="ECO:0007669"/>
    <property type="project" value="InterPro"/>
</dbReference>
<dbReference type="SUPFAM" id="SSF46785">
    <property type="entry name" value="Winged helix' DNA-binding domain"/>
    <property type="match status" value="1"/>
</dbReference>
<sequence>MEIRQLKSFVTVARVGSFTKAAEMLDYAQSTITAQVQSLEEELDNRLFERLGRKVVLTREGEKLLAYADQILKLSAEAREVLSGSAAPRGALSIGAPESLCVYRLPGLLHKYRKMYPAVEITLKIGTCADFIQWLRSNEIDVALFLEKKMNIQDLIARPLIYEPMAVLAGSGHPLARKEQIGLYDLQGEYLILSERGCSYRSAFEDMLNKAGVRPSSSLEFGSVEAIKKCVISGLGITLLPRVAVEAEVAEGQLVDLNWSGPDFNMTTQIVYHKDKWISPALQALLDLAGETIK</sequence>
<dbReference type="PRINTS" id="PR00039">
    <property type="entry name" value="HTHLYSR"/>
</dbReference>
<dbReference type="InterPro" id="IPR036390">
    <property type="entry name" value="WH_DNA-bd_sf"/>
</dbReference>
<keyword evidence="7" id="KW-1185">Reference proteome</keyword>
<dbReference type="Gene3D" id="3.40.190.290">
    <property type="match status" value="1"/>
</dbReference>
<dbReference type="AlphaFoldDB" id="A0A2L2XDP5"/>
<dbReference type="Proteomes" id="UP000239549">
    <property type="component" value="Unassembled WGS sequence"/>
</dbReference>
<dbReference type="InterPro" id="IPR005119">
    <property type="entry name" value="LysR_subst-bd"/>
</dbReference>
<dbReference type="InterPro" id="IPR036388">
    <property type="entry name" value="WH-like_DNA-bd_sf"/>
</dbReference>
<evidence type="ECO:0000256" key="4">
    <source>
        <dbReference type="ARBA" id="ARBA00023163"/>
    </source>
</evidence>
<dbReference type="PANTHER" id="PTHR30126">
    <property type="entry name" value="HTH-TYPE TRANSCRIPTIONAL REGULATOR"/>
    <property type="match status" value="1"/>
</dbReference>
<dbReference type="PANTHER" id="PTHR30126:SF100">
    <property type="entry name" value="LYSR-FAMILY TRANSCRIPTIONAL REGULATOR"/>
    <property type="match status" value="1"/>
</dbReference>
<keyword evidence="4" id="KW-0804">Transcription</keyword>
<evidence type="ECO:0000313" key="6">
    <source>
        <dbReference type="EMBL" id="GBF32346.1"/>
    </source>
</evidence>
<dbReference type="Gene3D" id="1.10.10.10">
    <property type="entry name" value="Winged helix-like DNA-binding domain superfamily/Winged helix DNA-binding domain"/>
    <property type="match status" value="1"/>
</dbReference>
<dbReference type="PROSITE" id="PS50931">
    <property type="entry name" value="HTH_LYSR"/>
    <property type="match status" value="1"/>
</dbReference>
<reference evidence="7" key="1">
    <citation type="submission" date="2018-02" db="EMBL/GenBank/DDBJ databases">
        <title>Genome sequence of Desulfocucumis palustris strain NAW-5.</title>
        <authorList>
            <person name="Watanabe M."/>
            <person name="Kojima H."/>
            <person name="Fukui M."/>
        </authorList>
    </citation>
    <scope>NUCLEOTIDE SEQUENCE [LARGE SCALE GENOMIC DNA]</scope>
    <source>
        <strain evidence="7">NAW-5</strain>
    </source>
</reference>
<protein>
    <submittedName>
        <fullName evidence="6">Transcriptional regulator</fullName>
    </submittedName>
</protein>
<proteinExistence type="inferred from homology"/>
<evidence type="ECO:0000256" key="3">
    <source>
        <dbReference type="ARBA" id="ARBA00023125"/>
    </source>
</evidence>
<keyword evidence="2" id="KW-0805">Transcription regulation</keyword>
<dbReference type="Pfam" id="PF00126">
    <property type="entry name" value="HTH_1"/>
    <property type="match status" value="1"/>
</dbReference>
<evidence type="ECO:0000313" key="7">
    <source>
        <dbReference type="Proteomes" id="UP000239549"/>
    </source>
</evidence>
<feature type="domain" description="HTH lysR-type" evidence="5">
    <location>
        <begin position="1"/>
        <end position="58"/>
    </location>
</feature>
<comment type="similarity">
    <text evidence="1">Belongs to the LysR transcriptional regulatory family.</text>
</comment>
<dbReference type="SUPFAM" id="SSF53850">
    <property type="entry name" value="Periplasmic binding protein-like II"/>
    <property type="match status" value="1"/>
</dbReference>
<evidence type="ECO:0000256" key="1">
    <source>
        <dbReference type="ARBA" id="ARBA00009437"/>
    </source>
</evidence>
<organism evidence="6 7">
    <name type="scientific">Desulfocucumis palustris</name>
    <dbReference type="NCBI Taxonomy" id="1898651"/>
    <lineage>
        <taxon>Bacteria</taxon>
        <taxon>Bacillati</taxon>
        <taxon>Bacillota</taxon>
        <taxon>Clostridia</taxon>
        <taxon>Eubacteriales</taxon>
        <taxon>Desulfocucumaceae</taxon>
        <taxon>Desulfocucumis</taxon>
    </lineage>
</organism>
<accession>A0A2L2XDP5</accession>
<dbReference type="InterPro" id="IPR000847">
    <property type="entry name" value="LysR_HTH_N"/>
</dbReference>